<dbReference type="GO" id="GO:2000234">
    <property type="term" value="P:positive regulation of rRNA processing"/>
    <property type="evidence" value="ECO:0007669"/>
    <property type="project" value="TreeGrafter"/>
</dbReference>
<evidence type="ECO:0000313" key="11">
    <source>
        <dbReference type="Proteomes" id="UP000594454"/>
    </source>
</evidence>
<dbReference type="InterPro" id="IPR053826">
    <property type="entry name" value="WDR75"/>
</dbReference>
<dbReference type="FunCoup" id="A0A7R8UEN0">
    <property type="interactions" value="969"/>
</dbReference>
<dbReference type="InterPro" id="IPR057644">
    <property type="entry name" value="Beta-prop_WDR75_2nd"/>
</dbReference>
<reference evidence="10 11" key="1">
    <citation type="submission" date="2020-11" db="EMBL/GenBank/DDBJ databases">
        <authorList>
            <person name="Wallbank WR R."/>
            <person name="Pardo Diaz C."/>
            <person name="Kozak K."/>
            <person name="Martin S."/>
            <person name="Jiggins C."/>
            <person name="Moest M."/>
            <person name="Warren A I."/>
            <person name="Generalovic N T."/>
            <person name="Byers J.R.P. K."/>
            <person name="Montejo-Kovacevich G."/>
            <person name="Yen C E."/>
        </authorList>
    </citation>
    <scope>NUCLEOTIDE SEQUENCE [LARGE SCALE GENOMIC DNA]</scope>
</reference>
<dbReference type="GO" id="GO:0032040">
    <property type="term" value="C:small-subunit processome"/>
    <property type="evidence" value="ECO:0007669"/>
    <property type="project" value="InterPro"/>
</dbReference>
<sequence>MGDGNEDDNLKLRRLAGGSIVDYPPLFSSDGDAILVIFKNLVQVYSTTTGEWLRDLEGVKDEIIGIQYDLNNPKIVFALSKTGEMIRWKWETGENLGTRLLPFDNYTVLSFHLVDVLPESTSGFMTYTSSVTGRVDWAVVDMPVGERLTNLGWDLDLGRGWVQVDVENVHFHYVAIIQGMRMYLVSYKHGFVKQWRNGNKSPFTVVRVHPEEEMIATGDSMGRIFLWRNIFGAHQPQTCLYHWHHTPVTSIAFTKSGSGFYSGGQESVLVQWNMSRPDLKNFLPRMHAIIIHIAVGENNRKVAVCTADNGIQILDSQNKAKCMLQGFTYVYNDKTGLDKFPMGMKLNPRTNSLALNGRIGHIQFYSTYTRRLLHNVDVVLQNRLSMESEKILYNIRVTSAAFNVDWMATVEELNDQEHCPEVRLKFWQFDKESQNYTLNTNVEQPHEGSVKAVEFSSALDTENLLCATAGCDNYLKIWALEDSASIHKKGKVWFCIARTNYKNFNLECISFSQDGSLLSAGFRNSLCIYKSQTLALKAVLSAPGKFNGTIQEVDIQIPQGKLENSQSDYNGKKGEVLEKRRKILELFKSLLETNDNKLIQELQKGDDAVKKKNINSGQSLCNMTLDTAQQEYLFKKIRSLTDLSLFQKVDLYQKLGIYCSVPKESRNQIAKYIAKNILEKDSIECNLDRNIKSLSKKYRFKAKYRIHKHLSRKVKHEDDDKLISVMSLLGLSDHPTMHHTSHNKKSIVDSKGCNGFIEDDAEMESSSDVMETLKPLEVVSNIRHVAFATGEYAHLVIVCTENRVLIWNILTLRLQSVLRLSVFRITVDPLTSLCAAFTINDELYVFPPNAPMPLYHRVNIPKIHDAIWLPRRYPKSYSLNLDWQAISTLYFLTKDQELTYLADDKDDDITVAATFTNEAQDVARYSTFGTFAAKQANARIVQSSKNATAIGVTGKAAVKSLYSAQMYLSFRVMILYDVSYSSSNF</sequence>
<keyword evidence="2" id="KW-0690">Ribosome biogenesis</keyword>
<evidence type="ECO:0000256" key="2">
    <source>
        <dbReference type="ARBA" id="ARBA00022517"/>
    </source>
</evidence>
<dbReference type="OrthoDB" id="4096at2759"/>
<evidence type="ECO:0000256" key="7">
    <source>
        <dbReference type="ARBA" id="ARBA00023242"/>
    </source>
</evidence>
<dbReference type="PANTHER" id="PTHR44215:SF1">
    <property type="entry name" value="WD REPEAT-CONTAINING PROTEIN 75"/>
    <property type="match status" value="1"/>
</dbReference>
<dbReference type="InParanoid" id="A0A7R8UEN0"/>
<evidence type="ECO:0000313" key="10">
    <source>
        <dbReference type="EMBL" id="CAD7079270.1"/>
    </source>
</evidence>
<dbReference type="PANTHER" id="PTHR44215">
    <property type="entry name" value="WD REPEAT-CONTAINING PROTEIN 75"/>
    <property type="match status" value="1"/>
</dbReference>
<evidence type="ECO:0000256" key="1">
    <source>
        <dbReference type="ARBA" id="ARBA00004604"/>
    </source>
</evidence>
<evidence type="ECO:0000256" key="4">
    <source>
        <dbReference type="ARBA" id="ARBA00022574"/>
    </source>
</evidence>
<dbReference type="GO" id="GO:0006364">
    <property type="term" value="P:rRNA processing"/>
    <property type="evidence" value="ECO:0007669"/>
    <property type="project" value="UniProtKB-KW"/>
</dbReference>
<feature type="domain" description="WD repeat-containing protein 75 second beta-propeller" evidence="9">
    <location>
        <begin position="346"/>
        <end position="544"/>
    </location>
</feature>
<evidence type="ECO:0000256" key="6">
    <source>
        <dbReference type="ARBA" id="ARBA00023163"/>
    </source>
</evidence>
<dbReference type="InterPro" id="IPR011047">
    <property type="entry name" value="Quinoprotein_ADH-like_sf"/>
</dbReference>
<dbReference type="EMBL" id="LR899009">
    <property type="protein sequence ID" value="CAD7079270.1"/>
    <property type="molecule type" value="Genomic_DNA"/>
</dbReference>
<evidence type="ECO:0000259" key="9">
    <source>
        <dbReference type="Pfam" id="PF23769"/>
    </source>
</evidence>
<keyword evidence="7" id="KW-0539">Nucleus</keyword>
<dbReference type="Proteomes" id="UP000594454">
    <property type="component" value="Chromosome 1"/>
</dbReference>
<comment type="subcellular location">
    <subcellularLocation>
        <location evidence="1">Nucleus</location>
        <location evidence="1">Nucleolus</location>
    </subcellularLocation>
</comment>
<keyword evidence="6" id="KW-0804">Transcription</keyword>
<evidence type="ECO:0000256" key="5">
    <source>
        <dbReference type="ARBA" id="ARBA00022737"/>
    </source>
</evidence>
<proteinExistence type="predicted"/>
<organism evidence="10 11">
    <name type="scientific">Hermetia illucens</name>
    <name type="common">Black soldier fly</name>
    <dbReference type="NCBI Taxonomy" id="343691"/>
    <lineage>
        <taxon>Eukaryota</taxon>
        <taxon>Metazoa</taxon>
        <taxon>Ecdysozoa</taxon>
        <taxon>Arthropoda</taxon>
        <taxon>Hexapoda</taxon>
        <taxon>Insecta</taxon>
        <taxon>Pterygota</taxon>
        <taxon>Neoptera</taxon>
        <taxon>Endopterygota</taxon>
        <taxon>Diptera</taxon>
        <taxon>Brachycera</taxon>
        <taxon>Stratiomyomorpha</taxon>
        <taxon>Stratiomyidae</taxon>
        <taxon>Hermetiinae</taxon>
        <taxon>Hermetia</taxon>
    </lineage>
</organism>
<dbReference type="SUPFAM" id="SSF50978">
    <property type="entry name" value="WD40 repeat-like"/>
    <property type="match status" value="1"/>
</dbReference>
<feature type="repeat" description="WD" evidence="8">
    <location>
        <begin position="241"/>
        <end position="275"/>
    </location>
</feature>
<dbReference type="InterPro" id="IPR015943">
    <property type="entry name" value="WD40/YVTN_repeat-like_dom_sf"/>
</dbReference>
<keyword evidence="4 8" id="KW-0853">WD repeat</keyword>
<dbReference type="GO" id="GO:0045943">
    <property type="term" value="P:positive regulation of transcription by RNA polymerase I"/>
    <property type="evidence" value="ECO:0007669"/>
    <property type="project" value="InterPro"/>
</dbReference>
<dbReference type="SUPFAM" id="SSF50998">
    <property type="entry name" value="Quinoprotein alcohol dehydrogenase-like"/>
    <property type="match status" value="1"/>
</dbReference>
<protein>
    <recommendedName>
        <fullName evidence="9">WD repeat-containing protein 75 second beta-propeller domain-containing protein</fullName>
    </recommendedName>
</protein>
<keyword evidence="3" id="KW-0698">rRNA processing</keyword>
<keyword evidence="5" id="KW-0677">Repeat</keyword>
<gene>
    <name evidence="10" type="ORF">HERILL_LOCUS2491</name>
</gene>
<dbReference type="AlphaFoldDB" id="A0A7R8UEN0"/>
<evidence type="ECO:0000256" key="8">
    <source>
        <dbReference type="PROSITE-ProRule" id="PRU00221"/>
    </source>
</evidence>
<evidence type="ECO:0000256" key="3">
    <source>
        <dbReference type="ARBA" id="ARBA00022552"/>
    </source>
</evidence>
<dbReference type="GO" id="GO:0003723">
    <property type="term" value="F:RNA binding"/>
    <property type="evidence" value="ECO:0007669"/>
    <property type="project" value="InterPro"/>
</dbReference>
<dbReference type="Pfam" id="PF23769">
    <property type="entry name" value="Beta-prop_WDR75_2nd"/>
    <property type="match status" value="2"/>
</dbReference>
<keyword evidence="11" id="KW-1185">Reference proteome</keyword>
<feature type="domain" description="WD repeat-containing protein 75 second beta-propeller" evidence="9">
    <location>
        <begin position="779"/>
        <end position="896"/>
    </location>
</feature>
<accession>A0A7R8UEN0</accession>
<dbReference type="SMART" id="SM00320">
    <property type="entry name" value="WD40"/>
    <property type="match status" value="7"/>
</dbReference>
<dbReference type="InterPro" id="IPR001680">
    <property type="entry name" value="WD40_rpt"/>
</dbReference>
<dbReference type="InterPro" id="IPR036322">
    <property type="entry name" value="WD40_repeat_dom_sf"/>
</dbReference>
<name>A0A7R8UEN0_HERIL</name>
<dbReference type="Pfam" id="PF23869">
    <property type="entry name" value="Beta-prop_WDR75_1st"/>
    <property type="match status" value="1"/>
</dbReference>
<dbReference type="Gene3D" id="2.130.10.10">
    <property type="entry name" value="YVTN repeat-like/Quinoprotein amine dehydrogenase"/>
    <property type="match status" value="2"/>
</dbReference>
<dbReference type="PROSITE" id="PS50082">
    <property type="entry name" value="WD_REPEATS_2"/>
    <property type="match status" value="1"/>
</dbReference>